<dbReference type="RefSeq" id="WP_153727953.1">
    <property type="nucleotide sequence ID" value="NZ_WJNH01000003.1"/>
</dbReference>
<keyword evidence="2" id="KW-1185">Reference proteome</keyword>
<evidence type="ECO:0000313" key="1">
    <source>
        <dbReference type="EMBL" id="MRG86033.1"/>
    </source>
</evidence>
<name>A0A6G1X4V6_9BACI</name>
<organism evidence="1 2">
    <name type="scientific">Salinibacillus xinjiangensis</name>
    <dbReference type="NCBI Taxonomy" id="1229268"/>
    <lineage>
        <taxon>Bacteria</taxon>
        <taxon>Bacillati</taxon>
        <taxon>Bacillota</taxon>
        <taxon>Bacilli</taxon>
        <taxon>Bacillales</taxon>
        <taxon>Bacillaceae</taxon>
        <taxon>Salinibacillus</taxon>
    </lineage>
</organism>
<protein>
    <submittedName>
        <fullName evidence="1">Phosphoribosylanthranilate isomerase</fullName>
    </submittedName>
</protein>
<keyword evidence="1" id="KW-0413">Isomerase</keyword>
<accession>A0A6G1X4V6</accession>
<dbReference type="AlphaFoldDB" id="A0A6G1X4V6"/>
<dbReference type="OrthoDB" id="2139603at2"/>
<sequence>MNKDKFDEFIKIAKKLNDNEIIPLLMGSVGLEIITGKDWDAQDLDIHVPGDHRGWEVPPELSIYNWEDIVQIMNSMEYRLIDLHEHEFCKDGLSVEFGIIDTLPDFAGVQLEDLEMHQWGDVKYYLLNPEQYLRVYKSSSKDRYRADQNNNKDFKKITFLEEMMINE</sequence>
<reference evidence="1 2" key="1">
    <citation type="submission" date="2019-11" db="EMBL/GenBank/DDBJ databases">
        <authorList>
            <person name="Li J."/>
        </authorList>
    </citation>
    <scope>NUCLEOTIDE SEQUENCE [LARGE SCALE GENOMIC DNA]</scope>
    <source>
        <strain evidence="1 2">J4</strain>
    </source>
</reference>
<dbReference type="GO" id="GO:0016853">
    <property type="term" value="F:isomerase activity"/>
    <property type="evidence" value="ECO:0007669"/>
    <property type="project" value="UniProtKB-KW"/>
</dbReference>
<proteinExistence type="predicted"/>
<evidence type="ECO:0000313" key="2">
    <source>
        <dbReference type="Proteomes" id="UP000480185"/>
    </source>
</evidence>
<gene>
    <name evidence="1" type="ORF">GH754_06790</name>
</gene>
<dbReference type="Proteomes" id="UP000480185">
    <property type="component" value="Unassembled WGS sequence"/>
</dbReference>
<comment type="caution">
    <text evidence="1">The sequence shown here is derived from an EMBL/GenBank/DDBJ whole genome shotgun (WGS) entry which is preliminary data.</text>
</comment>
<dbReference type="EMBL" id="WJNH01000003">
    <property type="protein sequence ID" value="MRG86033.1"/>
    <property type="molecule type" value="Genomic_DNA"/>
</dbReference>